<protein>
    <submittedName>
        <fullName evidence="2">Uncharacterized protein</fullName>
    </submittedName>
</protein>
<sequence length="171" mass="19654">MYLISGRPRSMNFDHLNREELLYELEMALQDNEGLVQQLAKKTPNITELHNQLLDVRKELARQKYVNQVLWRKLDALLDIQGSNTRAELTLELANYHDELEALKAKQSRSNNTRTAVLNAISRSSSELHVGLLNNGVSLSATELPSRTNKSPIELLQRANIKWQEQLIRLK</sequence>
<organism evidence="2 3">
    <name type="scientific">Rotaria magnacalcarata</name>
    <dbReference type="NCBI Taxonomy" id="392030"/>
    <lineage>
        <taxon>Eukaryota</taxon>
        <taxon>Metazoa</taxon>
        <taxon>Spiralia</taxon>
        <taxon>Gnathifera</taxon>
        <taxon>Rotifera</taxon>
        <taxon>Eurotatoria</taxon>
        <taxon>Bdelloidea</taxon>
        <taxon>Philodinida</taxon>
        <taxon>Philodinidae</taxon>
        <taxon>Rotaria</taxon>
    </lineage>
</organism>
<keyword evidence="1" id="KW-0175">Coiled coil</keyword>
<evidence type="ECO:0000256" key="1">
    <source>
        <dbReference type="SAM" id="Coils"/>
    </source>
</evidence>
<comment type="caution">
    <text evidence="2">The sequence shown here is derived from an EMBL/GenBank/DDBJ whole genome shotgun (WGS) entry which is preliminary data.</text>
</comment>
<reference evidence="2" key="1">
    <citation type="submission" date="2021-02" db="EMBL/GenBank/DDBJ databases">
        <authorList>
            <person name="Nowell W R."/>
        </authorList>
    </citation>
    <scope>NUCLEOTIDE SEQUENCE</scope>
</reference>
<proteinExistence type="predicted"/>
<gene>
    <name evidence="2" type="ORF">SMN809_LOCUS70104</name>
</gene>
<feature type="coiled-coil region" evidence="1">
    <location>
        <begin position="86"/>
        <end position="113"/>
    </location>
</feature>
<evidence type="ECO:0000313" key="3">
    <source>
        <dbReference type="Proteomes" id="UP000676336"/>
    </source>
</evidence>
<dbReference type="Proteomes" id="UP000676336">
    <property type="component" value="Unassembled WGS sequence"/>
</dbReference>
<name>A0A8S3HP46_9BILA</name>
<dbReference type="AlphaFoldDB" id="A0A8S3HP46"/>
<feature type="non-terminal residue" evidence="2">
    <location>
        <position position="1"/>
    </location>
</feature>
<dbReference type="EMBL" id="CAJOBI010320803">
    <property type="protein sequence ID" value="CAF5184716.1"/>
    <property type="molecule type" value="Genomic_DNA"/>
</dbReference>
<evidence type="ECO:0000313" key="2">
    <source>
        <dbReference type="EMBL" id="CAF5184716.1"/>
    </source>
</evidence>
<accession>A0A8S3HP46</accession>